<dbReference type="PRINTS" id="PR00352">
    <property type="entry name" value="3FE4SFRDOXIN"/>
</dbReference>
<dbReference type="PANTHER" id="PTHR36923:SF3">
    <property type="entry name" value="FERREDOXIN"/>
    <property type="match status" value="1"/>
</dbReference>
<dbReference type="OrthoDB" id="9803319at2"/>
<dbReference type="Proteomes" id="UP000199411">
    <property type="component" value="Unassembled WGS sequence"/>
</dbReference>
<evidence type="ECO:0000259" key="7">
    <source>
        <dbReference type="PROSITE" id="PS51379"/>
    </source>
</evidence>
<evidence type="ECO:0000313" key="8">
    <source>
        <dbReference type="EMBL" id="SDC22496.1"/>
    </source>
</evidence>
<name>A0A1G6JWX4_9BACT</name>
<sequence length="61" mass="6426">MAKVTVDQSTCIGCEVCVDTAPDVFEMVDGKAQVKNPDGAPIDVIKEAAEACPTESIKVEE</sequence>
<keyword evidence="9" id="KW-1185">Reference proteome</keyword>
<dbReference type="RefSeq" id="WP_092127942.1">
    <property type="nucleotide sequence ID" value="NZ_FMYU01000003.1"/>
</dbReference>
<organism evidence="8 9">
    <name type="scientific">Desulfurella multipotens</name>
    <dbReference type="NCBI Taxonomy" id="79269"/>
    <lineage>
        <taxon>Bacteria</taxon>
        <taxon>Pseudomonadati</taxon>
        <taxon>Campylobacterota</taxon>
        <taxon>Desulfurellia</taxon>
        <taxon>Desulfurellales</taxon>
        <taxon>Desulfurellaceae</taxon>
        <taxon>Desulfurella</taxon>
    </lineage>
</organism>
<feature type="domain" description="4Fe-4S ferredoxin-type" evidence="7">
    <location>
        <begin position="2"/>
        <end position="30"/>
    </location>
</feature>
<dbReference type="GO" id="GO:0005506">
    <property type="term" value="F:iron ion binding"/>
    <property type="evidence" value="ECO:0007669"/>
    <property type="project" value="UniProtKB-UniRule"/>
</dbReference>
<dbReference type="PANTHER" id="PTHR36923">
    <property type="entry name" value="FERREDOXIN"/>
    <property type="match status" value="1"/>
</dbReference>
<proteinExistence type="predicted"/>
<accession>A0A1G6JWX4</accession>
<keyword evidence="5 6" id="KW-0411">Iron-sulfur</keyword>
<keyword evidence="1 6" id="KW-0813">Transport</keyword>
<dbReference type="PROSITE" id="PS51379">
    <property type="entry name" value="4FE4S_FER_2"/>
    <property type="match status" value="1"/>
</dbReference>
<keyword evidence="3 6" id="KW-0249">Electron transport</keyword>
<dbReference type="Pfam" id="PF13370">
    <property type="entry name" value="Fer4_13"/>
    <property type="match status" value="1"/>
</dbReference>
<dbReference type="AlphaFoldDB" id="A0A1G6JWX4"/>
<keyword evidence="4 6" id="KW-0408">Iron</keyword>
<keyword evidence="2 6" id="KW-0479">Metal-binding</keyword>
<evidence type="ECO:0000256" key="5">
    <source>
        <dbReference type="ARBA" id="ARBA00023014"/>
    </source>
</evidence>
<dbReference type="SUPFAM" id="SSF54862">
    <property type="entry name" value="4Fe-4S ferredoxins"/>
    <property type="match status" value="1"/>
</dbReference>
<evidence type="ECO:0000256" key="4">
    <source>
        <dbReference type="ARBA" id="ARBA00023004"/>
    </source>
</evidence>
<comment type="function">
    <text evidence="6">Ferredoxins are iron-sulfur proteins that transfer electrons in a wide variety of metabolic reactions.</text>
</comment>
<protein>
    <recommendedName>
        <fullName evidence="6">Ferredoxin</fullName>
    </recommendedName>
</protein>
<dbReference type="GO" id="GO:0009055">
    <property type="term" value="F:electron transfer activity"/>
    <property type="evidence" value="ECO:0007669"/>
    <property type="project" value="UniProtKB-UniRule"/>
</dbReference>
<dbReference type="Gene3D" id="3.30.70.20">
    <property type="match status" value="1"/>
</dbReference>
<evidence type="ECO:0000256" key="6">
    <source>
        <dbReference type="RuleBase" id="RU368020"/>
    </source>
</evidence>
<evidence type="ECO:0000256" key="1">
    <source>
        <dbReference type="ARBA" id="ARBA00022448"/>
    </source>
</evidence>
<evidence type="ECO:0000256" key="2">
    <source>
        <dbReference type="ARBA" id="ARBA00022723"/>
    </source>
</evidence>
<dbReference type="InterPro" id="IPR017896">
    <property type="entry name" value="4Fe4S_Fe-S-bd"/>
</dbReference>
<evidence type="ECO:0000313" key="9">
    <source>
        <dbReference type="Proteomes" id="UP000199411"/>
    </source>
</evidence>
<evidence type="ECO:0000256" key="3">
    <source>
        <dbReference type="ARBA" id="ARBA00022982"/>
    </source>
</evidence>
<dbReference type="InterPro" id="IPR001080">
    <property type="entry name" value="3Fe4S_ferredoxin"/>
</dbReference>
<dbReference type="InterPro" id="IPR051269">
    <property type="entry name" value="Fe-S_cluster_ET"/>
</dbReference>
<dbReference type="EMBL" id="FMYU01000003">
    <property type="protein sequence ID" value="SDC22496.1"/>
    <property type="molecule type" value="Genomic_DNA"/>
</dbReference>
<dbReference type="GO" id="GO:0051536">
    <property type="term" value="F:iron-sulfur cluster binding"/>
    <property type="evidence" value="ECO:0007669"/>
    <property type="project" value="UniProtKB-KW"/>
</dbReference>
<reference evidence="9" key="1">
    <citation type="submission" date="2016-10" db="EMBL/GenBank/DDBJ databases">
        <authorList>
            <person name="Varghese N."/>
            <person name="Submissions S."/>
        </authorList>
    </citation>
    <scope>NUCLEOTIDE SEQUENCE [LARGE SCALE GENOMIC DNA]</scope>
    <source>
        <strain evidence="9">DSM 8415</strain>
    </source>
</reference>
<gene>
    <name evidence="8" type="ORF">SAMN05660835_00486</name>
</gene>